<name>A0A163K8G6_DIDRA</name>
<dbReference type="InterPro" id="IPR043502">
    <property type="entry name" value="DNA/RNA_pol_sf"/>
</dbReference>
<reference evidence="1 2" key="1">
    <citation type="journal article" date="2016" name="Sci. Rep.">
        <title>Draft genome sequencing and secretome analysis of fungal phytopathogen Ascochyta rabiei provides insight into the necrotrophic effector repertoire.</title>
        <authorList>
            <person name="Verma S."/>
            <person name="Gazara R.K."/>
            <person name="Nizam S."/>
            <person name="Parween S."/>
            <person name="Chattopadhyay D."/>
            <person name="Verma P.K."/>
        </authorList>
    </citation>
    <scope>NUCLEOTIDE SEQUENCE [LARGE SCALE GENOMIC DNA]</scope>
    <source>
        <strain evidence="1 2">ArDII</strain>
    </source>
</reference>
<sequence>MSINLRIPSLRERRPNFQTRARNLIRSSSPPRSPSVRRDICEAIESDGRPCSKALPSELDDWCPRHAQDLRDMNMAWDKIQKEAEKIEVRDPHSAKQKMQKLQLAMNLRRRLRERFHTRGVDTVDYTKWIAKVEADTRQLADSLLMSNMKDRRPTPETPGSGTVYPDAEQFEKIMVLQSPLSPRIPMASIQNLPDDGSIRVLKQFQTDICNDAIRRLYSIVPDLDDRPSRKNSPTDDQPDVGAEIVRLWFRIMILNDSEAEVLEHASRSRCIDEFIAGCQASQLEMYCDYFENAWRPQAVQYLRVAICAQTLAGGDIKSIRLLGGIVPSSTEGLRMTKPAWDILYRWFPTLLTPWTVASICSNFEDYTTICKLLMLGMYNEYWFDPTSILSECTIGVYLGFIPTSKGDNTSKIGPNHESNAFVHMESRNYLCGQMAMGDPFTRDFLEELRRRTNRLHLVVYEGTNAEATVHPSEPELFINRYRSSSTREGLHDADWTTTMTLEDIKNHLRLRKTSMYDPIVVDSWQFIIIDREVGRPFELLDIVQDALLMLVGDPSPRSIAKRVVRSVVPTSIQEIFLEDMVIECSPDLRFPPPHEVQYDGNRFRCHDPDQSMVVNHQRETASEKLTRNENRFIRRVVDDMERCGIITLLTDWVEPQTQPVIIQGADSALDLYFPYEHTEMASDGQRVPSLPFPPTNSLSEFAHAWKQQHPNGIMAKGSIQTHYCAWPMPAMRSLGNTGSNFATPEGHIYHWNAMPFDRPWSAHAWQYYIQHHVNNKYPFVMFYLSTFVICAADAEDAEHKTETLLEETEDRGWRISIPKTKNWKFHVHDLKLDALYSGVRPADDF</sequence>
<organism evidence="1 2">
    <name type="scientific">Didymella rabiei</name>
    <name type="common">Chickpea ascochyta blight fungus</name>
    <name type="synonym">Mycosphaerella rabiei</name>
    <dbReference type="NCBI Taxonomy" id="5454"/>
    <lineage>
        <taxon>Eukaryota</taxon>
        <taxon>Fungi</taxon>
        <taxon>Dikarya</taxon>
        <taxon>Ascomycota</taxon>
        <taxon>Pezizomycotina</taxon>
        <taxon>Dothideomycetes</taxon>
        <taxon>Pleosporomycetidae</taxon>
        <taxon>Pleosporales</taxon>
        <taxon>Pleosporineae</taxon>
        <taxon>Didymellaceae</taxon>
        <taxon>Ascochyta</taxon>
    </lineage>
</organism>
<comment type="caution">
    <text evidence="1">The sequence shown here is derived from an EMBL/GenBank/DDBJ whole genome shotgun (WGS) entry which is preliminary data.</text>
</comment>
<gene>
    <name evidence="1" type="ORF">ST47_g2003</name>
</gene>
<dbReference type="SUPFAM" id="SSF56672">
    <property type="entry name" value="DNA/RNA polymerases"/>
    <property type="match status" value="1"/>
</dbReference>
<evidence type="ECO:0000313" key="2">
    <source>
        <dbReference type="Proteomes" id="UP000076837"/>
    </source>
</evidence>
<protein>
    <submittedName>
        <fullName evidence="1">Uncharacterized protein</fullName>
    </submittedName>
</protein>
<dbReference type="EMBL" id="JYNV01000091">
    <property type="protein sequence ID" value="KZM26845.1"/>
    <property type="molecule type" value="Genomic_DNA"/>
</dbReference>
<evidence type="ECO:0000313" key="1">
    <source>
        <dbReference type="EMBL" id="KZM26845.1"/>
    </source>
</evidence>
<accession>A0A163K8G6</accession>
<keyword evidence="2" id="KW-1185">Reference proteome</keyword>
<dbReference type="Proteomes" id="UP000076837">
    <property type="component" value="Unassembled WGS sequence"/>
</dbReference>
<proteinExistence type="predicted"/>
<dbReference type="AlphaFoldDB" id="A0A163K8G6"/>